<feature type="region of interest" description="Disordered" evidence="1">
    <location>
        <begin position="1"/>
        <end position="71"/>
    </location>
</feature>
<organism evidence="2 3">
    <name type="scientific">Ensete ventricosum</name>
    <name type="common">Abyssinian banana</name>
    <name type="synonym">Musa ensete</name>
    <dbReference type="NCBI Taxonomy" id="4639"/>
    <lineage>
        <taxon>Eukaryota</taxon>
        <taxon>Viridiplantae</taxon>
        <taxon>Streptophyta</taxon>
        <taxon>Embryophyta</taxon>
        <taxon>Tracheophyta</taxon>
        <taxon>Spermatophyta</taxon>
        <taxon>Magnoliopsida</taxon>
        <taxon>Liliopsida</taxon>
        <taxon>Zingiberales</taxon>
        <taxon>Musaceae</taxon>
        <taxon>Ensete</taxon>
    </lineage>
</organism>
<gene>
    <name evidence="2" type="ORF">B296_00038105</name>
</gene>
<accession>A0A426ZXI0</accession>
<evidence type="ECO:0000256" key="1">
    <source>
        <dbReference type="SAM" id="MobiDB-lite"/>
    </source>
</evidence>
<dbReference type="AlphaFoldDB" id="A0A426ZXI0"/>
<dbReference type="Proteomes" id="UP000287651">
    <property type="component" value="Unassembled WGS sequence"/>
</dbReference>
<name>A0A426ZXI0_ENSVE</name>
<evidence type="ECO:0000313" key="2">
    <source>
        <dbReference type="EMBL" id="RRT68660.1"/>
    </source>
</evidence>
<proteinExistence type="predicted"/>
<dbReference type="EMBL" id="AMZH03004624">
    <property type="protein sequence ID" value="RRT68660.1"/>
    <property type="molecule type" value="Genomic_DNA"/>
</dbReference>
<sequence length="127" mass="14166">MKRVIDANRRYLGNNGPGEGLNSRSMGAFLEQMPLPEGSDGALDRRPPDLIPAPGDRKNTRKKQNSSKQRATERLAVCLHLSQAKLRKKNLGGLGRLFLDFFLVVFFPPSRCVESCARRERGEAEVS</sequence>
<protein>
    <submittedName>
        <fullName evidence="2">Uncharacterized protein</fullName>
    </submittedName>
</protein>
<reference evidence="2 3" key="1">
    <citation type="journal article" date="2014" name="Agronomy (Basel)">
        <title>A Draft Genome Sequence for Ensete ventricosum, the Drought-Tolerant Tree Against Hunger.</title>
        <authorList>
            <person name="Harrison J."/>
            <person name="Moore K.A."/>
            <person name="Paszkiewicz K."/>
            <person name="Jones T."/>
            <person name="Grant M."/>
            <person name="Ambacheew D."/>
            <person name="Muzemil S."/>
            <person name="Studholme D.J."/>
        </authorList>
    </citation>
    <scope>NUCLEOTIDE SEQUENCE [LARGE SCALE GENOMIC DNA]</scope>
</reference>
<comment type="caution">
    <text evidence="2">The sequence shown here is derived from an EMBL/GenBank/DDBJ whole genome shotgun (WGS) entry which is preliminary data.</text>
</comment>
<evidence type="ECO:0000313" key="3">
    <source>
        <dbReference type="Proteomes" id="UP000287651"/>
    </source>
</evidence>